<keyword evidence="9 14" id="KW-0418">Kinase</keyword>
<evidence type="ECO:0000313" key="17">
    <source>
        <dbReference type="EMBL" id="PSU51615.1"/>
    </source>
</evidence>
<dbReference type="PANTHER" id="PTHR45436">
    <property type="entry name" value="SENSOR HISTIDINE KINASE YKOH"/>
    <property type="match status" value="1"/>
</dbReference>
<keyword evidence="10 14" id="KW-0067">ATP-binding</keyword>
<keyword evidence="8 14" id="KW-0547">Nucleotide-binding</keyword>
<evidence type="ECO:0000256" key="11">
    <source>
        <dbReference type="ARBA" id="ARBA00022989"/>
    </source>
</evidence>
<evidence type="ECO:0000256" key="4">
    <source>
        <dbReference type="ARBA" id="ARBA00022519"/>
    </source>
</evidence>
<evidence type="ECO:0000256" key="9">
    <source>
        <dbReference type="ARBA" id="ARBA00022777"/>
    </source>
</evidence>
<dbReference type="Gene3D" id="3.30.565.10">
    <property type="entry name" value="Histidine kinase-like ATPase, C-terminal domain"/>
    <property type="match status" value="1"/>
</dbReference>
<dbReference type="InterPro" id="IPR036890">
    <property type="entry name" value="HATPase_C_sf"/>
</dbReference>
<dbReference type="PROSITE" id="PS51257">
    <property type="entry name" value="PROKAR_LIPOPROTEIN"/>
    <property type="match status" value="1"/>
</dbReference>
<dbReference type="RefSeq" id="WP_107241059.1">
    <property type="nucleotide sequence ID" value="NZ_PYMJ01000001.1"/>
</dbReference>
<dbReference type="Pfam" id="PF00512">
    <property type="entry name" value="HisKA"/>
    <property type="match status" value="1"/>
</dbReference>
<dbReference type="PROSITE" id="PS50109">
    <property type="entry name" value="HIS_KIN"/>
    <property type="match status" value="1"/>
</dbReference>
<evidence type="ECO:0000256" key="8">
    <source>
        <dbReference type="ARBA" id="ARBA00022741"/>
    </source>
</evidence>
<evidence type="ECO:0000256" key="3">
    <source>
        <dbReference type="ARBA" id="ARBA00022475"/>
    </source>
</evidence>
<dbReference type="SMART" id="SM00388">
    <property type="entry name" value="HisKA"/>
    <property type="match status" value="1"/>
</dbReference>
<evidence type="ECO:0000256" key="6">
    <source>
        <dbReference type="ARBA" id="ARBA00022679"/>
    </source>
</evidence>
<dbReference type="CDD" id="cd06225">
    <property type="entry name" value="HAMP"/>
    <property type="match status" value="1"/>
</dbReference>
<dbReference type="InterPro" id="IPR050428">
    <property type="entry name" value="TCS_sensor_his_kinase"/>
</dbReference>
<dbReference type="InterPro" id="IPR036097">
    <property type="entry name" value="HisK_dim/P_sf"/>
</dbReference>
<keyword evidence="12 14" id="KW-0902">Two-component regulatory system</keyword>
<dbReference type="InterPro" id="IPR005467">
    <property type="entry name" value="His_kinase_dom"/>
</dbReference>
<evidence type="ECO:0000256" key="13">
    <source>
        <dbReference type="ARBA" id="ARBA00023136"/>
    </source>
</evidence>
<dbReference type="SUPFAM" id="SSF47384">
    <property type="entry name" value="Homodimeric domain of signal transducing histidine kinase"/>
    <property type="match status" value="1"/>
</dbReference>
<dbReference type="PROSITE" id="PS50885">
    <property type="entry name" value="HAMP"/>
    <property type="match status" value="1"/>
</dbReference>
<keyword evidence="13 14" id="KW-0472">Membrane</keyword>
<keyword evidence="18" id="KW-1185">Reference proteome</keyword>
<dbReference type="Pfam" id="PF02518">
    <property type="entry name" value="HATPase_c"/>
    <property type="match status" value="1"/>
</dbReference>
<name>A0A2T3JRD2_9GAMM</name>
<keyword evidence="6 14" id="KW-0808">Transferase</keyword>
<evidence type="ECO:0000259" key="15">
    <source>
        <dbReference type="PROSITE" id="PS50109"/>
    </source>
</evidence>
<dbReference type="OrthoDB" id="9804645at2"/>
<comment type="function">
    <text evidence="14">Member of a two-component regulatory system.</text>
</comment>
<dbReference type="PANTHER" id="PTHR45436:SF15">
    <property type="entry name" value="SENSOR HISTIDINE KINASE CUSS"/>
    <property type="match status" value="1"/>
</dbReference>
<dbReference type="SMART" id="SM00304">
    <property type="entry name" value="HAMP"/>
    <property type="match status" value="1"/>
</dbReference>
<evidence type="ECO:0000256" key="1">
    <source>
        <dbReference type="ARBA" id="ARBA00000085"/>
    </source>
</evidence>
<comment type="caution">
    <text evidence="17">The sequence shown here is derived from an EMBL/GenBank/DDBJ whole genome shotgun (WGS) entry which is preliminary data.</text>
</comment>
<proteinExistence type="predicted"/>
<feature type="transmembrane region" description="Helical" evidence="14">
    <location>
        <begin position="12"/>
        <end position="35"/>
    </location>
</feature>
<dbReference type="AlphaFoldDB" id="A0A2T3JRD2"/>
<dbReference type="InterPro" id="IPR006290">
    <property type="entry name" value="CztS_silS_copS"/>
</dbReference>
<feature type="domain" description="HAMP" evidence="16">
    <location>
        <begin position="178"/>
        <end position="231"/>
    </location>
</feature>
<evidence type="ECO:0000259" key="16">
    <source>
        <dbReference type="PROSITE" id="PS50885"/>
    </source>
</evidence>
<evidence type="ECO:0000256" key="2">
    <source>
        <dbReference type="ARBA" id="ARBA00004429"/>
    </source>
</evidence>
<keyword evidence="7 14" id="KW-0812">Transmembrane</keyword>
<dbReference type="InterPro" id="IPR003594">
    <property type="entry name" value="HATPase_dom"/>
</dbReference>
<dbReference type="InterPro" id="IPR003661">
    <property type="entry name" value="HisK_dim/P_dom"/>
</dbReference>
<dbReference type="CDD" id="cd00082">
    <property type="entry name" value="HisKA"/>
    <property type="match status" value="1"/>
</dbReference>
<protein>
    <recommendedName>
        <fullName evidence="14">Sensor protein</fullName>
        <ecNumber evidence="14">2.7.13.3</ecNumber>
    </recommendedName>
</protein>
<dbReference type="SMART" id="SM00387">
    <property type="entry name" value="HATPase_c"/>
    <property type="match status" value="1"/>
</dbReference>
<accession>A0A2T3JRD2</accession>
<organism evidence="17 18">
    <name type="scientific">Photobacterium frigidiphilum</name>
    <dbReference type="NCBI Taxonomy" id="264736"/>
    <lineage>
        <taxon>Bacteria</taxon>
        <taxon>Pseudomonadati</taxon>
        <taxon>Pseudomonadota</taxon>
        <taxon>Gammaproteobacteria</taxon>
        <taxon>Vibrionales</taxon>
        <taxon>Vibrionaceae</taxon>
        <taxon>Photobacterium</taxon>
    </lineage>
</organism>
<dbReference type="GO" id="GO:0005886">
    <property type="term" value="C:plasma membrane"/>
    <property type="evidence" value="ECO:0007669"/>
    <property type="project" value="UniProtKB-SubCell"/>
</dbReference>
<dbReference type="Pfam" id="PF21085">
    <property type="entry name" value="CusS"/>
    <property type="match status" value="1"/>
</dbReference>
<keyword evidence="3 14" id="KW-1003">Cell membrane</keyword>
<dbReference type="EMBL" id="PYMJ01000001">
    <property type="protein sequence ID" value="PSU51615.1"/>
    <property type="molecule type" value="Genomic_DNA"/>
</dbReference>
<evidence type="ECO:0000256" key="10">
    <source>
        <dbReference type="ARBA" id="ARBA00022840"/>
    </source>
</evidence>
<feature type="transmembrane region" description="Helical" evidence="14">
    <location>
        <begin position="154"/>
        <end position="177"/>
    </location>
</feature>
<feature type="domain" description="Histidine kinase" evidence="15">
    <location>
        <begin position="239"/>
        <end position="454"/>
    </location>
</feature>
<keyword evidence="5" id="KW-0597">Phosphoprotein</keyword>
<comment type="catalytic activity">
    <reaction evidence="1 14">
        <text>ATP + protein L-histidine = ADP + protein N-phospho-L-histidine.</text>
        <dbReference type="EC" id="2.7.13.3"/>
    </reaction>
</comment>
<dbReference type="InterPro" id="IPR048590">
    <property type="entry name" value="CusS-like_sensor"/>
</dbReference>
<reference evidence="17 18" key="1">
    <citation type="submission" date="2018-01" db="EMBL/GenBank/DDBJ databases">
        <title>Whole genome sequencing of Histamine producing bacteria.</title>
        <authorList>
            <person name="Butler K."/>
        </authorList>
    </citation>
    <scope>NUCLEOTIDE SEQUENCE [LARGE SCALE GENOMIC DNA]</scope>
    <source>
        <strain evidence="17 18">JCM 12947</strain>
    </source>
</reference>
<evidence type="ECO:0000313" key="18">
    <source>
        <dbReference type="Proteomes" id="UP000240987"/>
    </source>
</evidence>
<dbReference type="InterPro" id="IPR003660">
    <property type="entry name" value="HAMP_dom"/>
</dbReference>
<keyword evidence="11 14" id="KW-1133">Transmembrane helix</keyword>
<dbReference type="Gene3D" id="6.10.340.10">
    <property type="match status" value="1"/>
</dbReference>
<dbReference type="GO" id="GO:0000155">
    <property type="term" value="F:phosphorelay sensor kinase activity"/>
    <property type="evidence" value="ECO:0007669"/>
    <property type="project" value="InterPro"/>
</dbReference>
<dbReference type="NCBIfam" id="TIGR01386">
    <property type="entry name" value="cztS_silS_copS"/>
    <property type="match status" value="1"/>
</dbReference>
<gene>
    <name evidence="17" type="ORF">C9J12_01310</name>
</gene>
<dbReference type="Pfam" id="PF00672">
    <property type="entry name" value="HAMP"/>
    <property type="match status" value="1"/>
</dbReference>
<dbReference type="Gene3D" id="1.10.287.130">
    <property type="match status" value="1"/>
</dbReference>
<dbReference type="Proteomes" id="UP000240987">
    <property type="component" value="Unassembled WGS sequence"/>
</dbReference>
<sequence length="455" mass="51427">MNKRSSLTINIAVWFGLSLLFTVTIVACIISASLYSHFNALDKEKLHAIANTAQDLIKEQTISNSYSTLNTIIKNEKNISLFIYNKKGTLLFQDTQSHLLLSPAQWKLDVINNWSQNENQYRGIKISSDNDISTPVFISVVMNKEVHQQFLNKMYTLLFSIFTITAISLSVGGYYIAWRALKPLRNLGVTLTQINASSLSTRLNAKITHQELAPLVNAFNEMLARIESSFSQLSFFSTHLAHELRTPLSAIILQNQVLLQNERDKKTYQDALRSNLEELEFLSKTVTDILLLTKAQSNQLPFKIEVIELKHLVEKVSEYYQLLAEEKGVKFTIIGDCIVHHDSAHLRRIIGNLLSNATRHADPDSEITIVIIPNKELVTFSVTNQGKSININEQHLIYQHQYRSPASSNINSTEVNIGVGLNICQTIIKAMGGKITLYSKNRETTFTVTLPIKYD</sequence>
<keyword evidence="4 14" id="KW-0997">Cell inner membrane</keyword>
<evidence type="ECO:0000256" key="7">
    <source>
        <dbReference type="ARBA" id="ARBA00022692"/>
    </source>
</evidence>
<dbReference type="EC" id="2.7.13.3" evidence="14"/>
<evidence type="ECO:0000256" key="12">
    <source>
        <dbReference type="ARBA" id="ARBA00023012"/>
    </source>
</evidence>
<evidence type="ECO:0000256" key="14">
    <source>
        <dbReference type="RuleBase" id="RU364088"/>
    </source>
</evidence>
<dbReference type="SUPFAM" id="SSF55874">
    <property type="entry name" value="ATPase domain of HSP90 chaperone/DNA topoisomerase II/histidine kinase"/>
    <property type="match status" value="1"/>
</dbReference>
<evidence type="ECO:0000256" key="5">
    <source>
        <dbReference type="ARBA" id="ARBA00022553"/>
    </source>
</evidence>
<dbReference type="GO" id="GO:0005524">
    <property type="term" value="F:ATP binding"/>
    <property type="evidence" value="ECO:0007669"/>
    <property type="project" value="UniProtKB-KW"/>
</dbReference>
<comment type="subcellular location">
    <subcellularLocation>
        <location evidence="2">Cell inner membrane</location>
        <topology evidence="2">Multi-pass membrane protein</topology>
    </subcellularLocation>
</comment>